<evidence type="ECO:0000313" key="1">
    <source>
        <dbReference type="EMBL" id="PNT59808.1"/>
    </source>
</evidence>
<reference evidence="1 2" key="1">
    <citation type="journal article" date="2006" name="Science">
        <title>The genome of black cottonwood, Populus trichocarpa (Torr. &amp; Gray).</title>
        <authorList>
            <person name="Tuskan G.A."/>
            <person name="Difazio S."/>
            <person name="Jansson S."/>
            <person name="Bohlmann J."/>
            <person name="Grigoriev I."/>
            <person name="Hellsten U."/>
            <person name="Putnam N."/>
            <person name="Ralph S."/>
            <person name="Rombauts S."/>
            <person name="Salamov A."/>
            <person name="Schein J."/>
            <person name="Sterck L."/>
            <person name="Aerts A."/>
            <person name="Bhalerao R.R."/>
            <person name="Bhalerao R.P."/>
            <person name="Blaudez D."/>
            <person name="Boerjan W."/>
            <person name="Brun A."/>
            <person name="Brunner A."/>
            <person name="Busov V."/>
            <person name="Campbell M."/>
            <person name="Carlson J."/>
            <person name="Chalot M."/>
            <person name="Chapman J."/>
            <person name="Chen G.L."/>
            <person name="Cooper D."/>
            <person name="Coutinho P.M."/>
            <person name="Couturier J."/>
            <person name="Covert S."/>
            <person name="Cronk Q."/>
            <person name="Cunningham R."/>
            <person name="Davis J."/>
            <person name="Degroeve S."/>
            <person name="Dejardin A."/>
            <person name="Depamphilis C."/>
            <person name="Detter J."/>
            <person name="Dirks B."/>
            <person name="Dubchak I."/>
            <person name="Duplessis S."/>
            <person name="Ehlting J."/>
            <person name="Ellis B."/>
            <person name="Gendler K."/>
            <person name="Goodstein D."/>
            <person name="Gribskov M."/>
            <person name="Grimwood J."/>
            <person name="Groover A."/>
            <person name="Gunter L."/>
            <person name="Hamberger B."/>
            <person name="Heinze B."/>
            <person name="Helariutta Y."/>
            <person name="Henrissat B."/>
            <person name="Holligan D."/>
            <person name="Holt R."/>
            <person name="Huang W."/>
            <person name="Islam-Faridi N."/>
            <person name="Jones S."/>
            <person name="Jones-Rhoades M."/>
            <person name="Jorgensen R."/>
            <person name="Joshi C."/>
            <person name="Kangasjarvi J."/>
            <person name="Karlsson J."/>
            <person name="Kelleher C."/>
            <person name="Kirkpatrick R."/>
            <person name="Kirst M."/>
            <person name="Kohler A."/>
            <person name="Kalluri U."/>
            <person name="Larimer F."/>
            <person name="Leebens-Mack J."/>
            <person name="Leple J.C."/>
            <person name="Locascio P."/>
            <person name="Lou Y."/>
            <person name="Lucas S."/>
            <person name="Martin F."/>
            <person name="Montanini B."/>
            <person name="Napoli C."/>
            <person name="Nelson D.R."/>
            <person name="Nelson C."/>
            <person name="Nieminen K."/>
            <person name="Nilsson O."/>
            <person name="Pereda V."/>
            <person name="Peter G."/>
            <person name="Philippe R."/>
            <person name="Pilate G."/>
            <person name="Poliakov A."/>
            <person name="Razumovskaya J."/>
            <person name="Richardson P."/>
            <person name="Rinaldi C."/>
            <person name="Ritland K."/>
            <person name="Rouze P."/>
            <person name="Ryaboy D."/>
            <person name="Schmutz J."/>
            <person name="Schrader J."/>
            <person name="Segerman B."/>
            <person name="Shin H."/>
            <person name="Siddiqui A."/>
            <person name="Sterky F."/>
            <person name="Terry A."/>
            <person name="Tsai C.J."/>
            <person name="Uberbacher E."/>
            <person name="Unneberg P."/>
            <person name="Vahala J."/>
            <person name="Wall K."/>
            <person name="Wessler S."/>
            <person name="Yang G."/>
            <person name="Yin T."/>
            <person name="Douglas C."/>
            <person name="Marra M."/>
            <person name="Sandberg G."/>
            <person name="Van de Peer Y."/>
            <person name="Rokhsar D."/>
        </authorList>
    </citation>
    <scope>NUCLEOTIDE SEQUENCE [LARGE SCALE GENOMIC DNA]</scope>
    <source>
        <strain evidence="2">cv. Nisqually</strain>
    </source>
</reference>
<gene>
    <name evidence="1" type="ORF">POPTR_001G432900</name>
</gene>
<evidence type="ECO:0000313" key="2">
    <source>
        <dbReference type="Proteomes" id="UP000006729"/>
    </source>
</evidence>
<protein>
    <submittedName>
        <fullName evidence="1">Uncharacterized protein</fullName>
    </submittedName>
</protein>
<keyword evidence="2" id="KW-1185">Reference proteome</keyword>
<organism evidence="1 2">
    <name type="scientific">Populus trichocarpa</name>
    <name type="common">Western balsam poplar</name>
    <name type="synonym">Populus balsamifera subsp. trichocarpa</name>
    <dbReference type="NCBI Taxonomy" id="3694"/>
    <lineage>
        <taxon>Eukaryota</taxon>
        <taxon>Viridiplantae</taxon>
        <taxon>Streptophyta</taxon>
        <taxon>Embryophyta</taxon>
        <taxon>Tracheophyta</taxon>
        <taxon>Spermatophyta</taxon>
        <taxon>Magnoliopsida</taxon>
        <taxon>eudicotyledons</taxon>
        <taxon>Gunneridae</taxon>
        <taxon>Pentapetalae</taxon>
        <taxon>rosids</taxon>
        <taxon>fabids</taxon>
        <taxon>Malpighiales</taxon>
        <taxon>Salicaceae</taxon>
        <taxon>Saliceae</taxon>
        <taxon>Populus</taxon>
    </lineage>
</organism>
<dbReference type="EMBL" id="CM009290">
    <property type="protein sequence ID" value="PNT59808.1"/>
    <property type="molecule type" value="Genomic_DNA"/>
</dbReference>
<dbReference type="Proteomes" id="UP000006729">
    <property type="component" value="Chromosome 1"/>
</dbReference>
<dbReference type="AlphaFoldDB" id="A0A2K2CCQ5"/>
<proteinExistence type="predicted"/>
<dbReference type="InParanoid" id="A0A2K2CCQ5"/>
<accession>A0A2K2CCQ5</accession>
<sequence length="66" mass="7559">MPLGEEISGALDFLKDNKKKRYTPWYGGPARNVLAFDMVVFHDQFSKDSSLRSSSGWKLGRKLSFF</sequence>
<name>A0A2K2CCQ5_POPTR</name>